<reference evidence="3" key="1">
    <citation type="journal article" date="2019" name="Int. J. Syst. Evol. Microbiol.">
        <title>The Global Catalogue of Microorganisms (GCM) 10K type strain sequencing project: providing services to taxonomists for standard genome sequencing and annotation.</title>
        <authorList>
            <consortium name="The Broad Institute Genomics Platform"/>
            <consortium name="The Broad Institute Genome Sequencing Center for Infectious Disease"/>
            <person name="Wu L."/>
            <person name="Ma J."/>
        </authorList>
    </citation>
    <scope>NUCLEOTIDE SEQUENCE [LARGE SCALE GENOMIC DNA]</scope>
    <source>
        <strain evidence="3">TISTR 1858</strain>
    </source>
</reference>
<dbReference type="EMBL" id="JBHUMX010000038">
    <property type="protein sequence ID" value="MFD2629647.1"/>
    <property type="molecule type" value="Genomic_DNA"/>
</dbReference>
<evidence type="ECO:0000313" key="2">
    <source>
        <dbReference type="EMBL" id="MFD2629647.1"/>
    </source>
</evidence>
<dbReference type="CDD" id="cd04301">
    <property type="entry name" value="NAT_SF"/>
    <property type="match status" value="1"/>
</dbReference>
<sequence>MKISQTSDYELIAILNKPVHDLHYSLYPKHFKEYDYNSAREEFRKLINKDHFIFLLVKDCQQAVGYAWLEIREYPENAFKKAYRSLYVHQLSINSTHRKKGYGTKLMNYIYSVAKEKETDRIELDYWFNNNIADEFYEKLGFVKYREIVWQSL</sequence>
<dbReference type="Proteomes" id="UP001597451">
    <property type="component" value="Unassembled WGS sequence"/>
</dbReference>
<dbReference type="SUPFAM" id="SSF55729">
    <property type="entry name" value="Acyl-CoA N-acyltransferases (Nat)"/>
    <property type="match status" value="1"/>
</dbReference>
<proteinExistence type="predicted"/>
<dbReference type="Pfam" id="PF00583">
    <property type="entry name" value="Acetyltransf_1"/>
    <property type="match status" value="1"/>
</dbReference>
<protein>
    <submittedName>
        <fullName evidence="2">GNAT family N-acetyltransferase</fullName>
    </submittedName>
</protein>
<organism evidence="2 3">
    <name type="scientific">Oceanobacillus kapialis</name>
    <dbReference type="NCBI Taxonomy" id="481353"/>
    <lineage>
        <taxon>Bacteria</taxon>
        <taxon>Bacillati</taxon>
        <taxon>Bacillota</taxon>
        <taxon>Bacilli</taxon>
        <taxon>Bacillales</taxon>
        <taxon>Bacillaceae</taxon>
        <taxon>Oceanobacillus</taxon>
    </lineage>
</organism>
<feature type="domain" description="N-acetyltransferase" evidence="1">
    <location>
        <begin position="10"/>
        <end position="153"/>
    </location>
</feature>
<dbReference type="InterPro" id="IPR016181">
    <property type="entry name" value="Acyl_CoA_acyltransferase"/>
</dbReference>
<dbReference type="PROSITE" id="PS51186">
    <property type="entry name" value="GNAT"/>
    <property type="match status" value="1"/>
</dbReference>
<dbReference type="RefSeq" id="WP_379562438.1">
    <property type="nucleotide sequence ID" value="NZ_CP085256.1"/>
</dbReference>
<comment type="caution">
    <text evidence="2">The sequence shown here is derived from an EMBL/GenBank/DDBJ whole genome shotgun (WGS) entry which is preliminary data.</text>
</comment>
<evidence type="ECO:0000313" key="3">
    <source>
        <dbReference type="Proteomes" id="UP001597451"/>
    </source>
</evidence>
<evidence type="ECO:0000259" key="1">
    <source>
        <dbReference type="PROSITE" id="PS51186"/>
    </source>
</evidence>
<keyword evidence="3" id="KW-1185">Reference proteome</keyword>
<dbReference type="Gene3D" id="3.40.630.30">
    <property type="match status" value="1"/>
</dbReference>
<accession>A0ABW5Q1W6</accession>
<dbReference type="InterPro" id="IPR000182">
    <property type="entry name" value="GNAT_dom"/>
</dbReference>
<gene>
    <name evidence="2" type="ORF">ACFSUN_12740</name>
</gene>
<name>A0ABW5Q1W6_9BACI</name>